<protein>
    <recommendedName>
        <fullName evidence="2">Amidohydrolase-related domain-containing protein</fullName>
    </recommendedName>
</protein>
<proteinExistence type="predicted"/>
<evidence type="ECO:0000313" key="3">
    <source>
        <dbReference type="EMBL" id="SHF07217.1"/>
    </source>
</evidence>
<dbReference type="Proteomes" id="UP000184041">
    <property type="component" value="Unassembled WGS sequence"/>
</dbReference>
<keyword evidence="4" id="KW-1185">Reference proteome</keyword>
<accession>A0A1M4YNK4</accession>
<gene>
    <name evidence="3" type="ORF">SAMN05443144_105112</name>
</gene>
<organism evidence="3 4">
    <name type="scientific">Fodinibius roseus</name>
    <dbReference type="NCBI Taxonomy" id="1194090"/>
    <lineage>
        <taxon>Bacteria</taxon>
        <taxon>Pseudomonadati</taxon>
        <taxon>Balneolota</taxon>
        <taxon>Balneolia</taxon>
        <taxon>Balneolales</taxon>
        <taxon>Balneolaceae</taxon>
        <taxon>Fodinibius</taxon>
    </lineage>
</organism>
<feature type="domain" description="Amidohydrolase-related" evidence="2">
    <location>
        <begin position="72"/>
        <end position="274"/>
    </location>
</feature>
<sequence length="288" mass="32201">MSHSDYSFTVDPAALGLPSRDELVDMRIWDSHYHGTGSHEEIVKYIKRMGIERVISLDIGGGVTSEDPERDKRHRSLLKEWRKLLSGITRIDPGYPHKSLKKMERWIRNGPCIGIKYSGLIELDVTCDHPNSDPIIELAEELGAVIYIHTWIKVGGNPRYAGGGNYTGESTPMDVAKLAERFPDVQMICGHQGGDWELGIRAIRPHENVLLEFSGALPTSGAVDLAVNELGTDRLVWGGHGPSRSYANELSKVYDADLSDEERMKIFGTNYRRLAAPIMREKGYSVKI</sequence>
<evidence type="ECO:0000259" key="2">
    <source>
        <dbReference type="Pfam" id="PF04909"/>
    </source>
</evidence>
<dbReference type="PANTHER" id="PTHR21240">
    <property type="entry name" value="2-AMINO-3-CARBOXYLMUCONATE-6-SEMIALDEHYDE DECARBOXYLASE"/>
    <property type="match status" value="1"/>
</dbReference>
<dbReference type="GO" id="GO:0016787">
    <property type="term" value="F:hydrolase activity"/>
    <property type="evidence" value="ECO:0007669"/>
    <property type="project" value="InterPro"/>
</dbReference>
<dbReference type="Pfam" id="PF04909">
    <property type="entry name" value="Amidohydro_2"/>
    <property type="match status" value="1"/>
</dbReference>
<dbReference type="STRING" id="1194090.SAMN05443144_105112"/>
<dbReference type="InterPro" id="IPR032465">
    <property type="entry name" value="ACMSD"/>
</dbReference>
<dbReference type="RefSeq" id="WP_073060892.1">
    <property type="nucleotide sequence ID" value="NZ_FQUS01000005.1"/>
</dbReference>
<dbReference type="Gene3D" id="3.20.20.140">
    <property type="entry name" value="Metal-dependent hydrolases"/>
    <property type="match status" value="1"/>
</dbReference>
<dbReference type="InterPro" id="IPR032466">
    <property type="entry name" value="Metal_Hydrolase"/>
</dbReference>
<dbReference type="GO" id="GO:0016831">
    <property type="term" value="F:carboxy-lyase activity"/>
    <property type="evidence" value="ECO:0007669"/>
    <property type="project" value="InterPro"/>
</dbReference>
<dbReference type="InterPro" id="IPR006680">
    <property type="entry name" value="Amidohydro-rel"/>
</dbReference>
<dbReference type="AlphaFoldDB" id="A0A1M4YNK4"/>
<evidence type="ECO:0000313" key="4">
    <source>
        <dbReference type="Proteomes" id="UP000184041"/>
    </source>
</evidence>
<dbReference type="SUPFAM" id="SSF51556">
    <property type="entry name" value="Metallo-dependent hydrolases"/>
    <property type="match status" value="1"/>
</dbReference>
<dbReference type="OrthoDB" id="9777673at2"/>
<evidence type="ECO:0000256" key="1">
    <source>
        <dbReference type="ARBA" id="ARBA00023239"/>
    </source>
</evidence>
<keyword evidence="1" id="KW-0456">Lyase</keyword>
<dbReference type="EMBL" id="FQUS01000005">
    <property type="protein sequence ID" value="SHF07217.1"/>
    <property type="molecule type" value="Genomic_DNA"/>
</dbReference>
<name>A0A1M4YNK4_9BACT</name>
<reference evidence="3 4" key="1">
    <citation type="submission" date="2016-11" db="EMBL/GenBank/DDBJ databases">
        <authorList>
            <person name="Jaros S."/>
            <person name="Januszkiewicz K."/>
            <person name="Wedrychowicz H."/>
        </authorList>
    </citation>
    <scope>NUCLEOTIDE SEQUENCE [LARGE SCALE GENOMIC DNA]</scope>
    <source>
        <strain evidence="3 4">DSM 21986</strain>
    </source>
</reference>